<reference evidence="1 2" key="1">
    <citation type="journal article" date="2018" name="Elife">
        <title>Functional genomics of lipid metabolism in the oleaginous yeast Rhodosporidium toruloides.</title>
        <authorList>
            <person name="Coradetti S.T."/>
            <person name="Pinel D."/>
            <person name="Geiselman G."/>
            <person name="Ito M."/>
            <person name="Mondo S."/>
            <person name="Reilly M.C."/>
            <person name="Cheng Y.F."/>
            <person name="Bauer S."/>
            <person name="Grigoriev I."/>
            <person name="Gladden J.M."/>
            <person name="Simmons B.A."/>
            <person name="Brem R."/>
            <person name="Arkin A.P."/>
            <person name="Skerker J.M."/>
        </authorList>
    </citation>
    <scope>NUCLEOTIDE SEQUENCE [LARGE SCALE GENOMIC DNA]</scope>
    <source>
        <strain evidence="1 2">NBRC 0880</strain>
    </source>
</reference>
<name>A0A2S9ZY71_RHOTO</name>
<proteinExistence type="predicted"/>
<evidence type="ECO:0000313" key="2">
    <source>
        <dbReference type="Proteomes" id="UP000239560"/>
    </source>
</evidence>
<organism evidence="1 2">
    <name type="scientific">Rhodotorula toruloides</name>
    <name type="common">Yeast</name>
    <name type="synonym">Rhodosporidium toruloides</name>
    <dbReference type="NCBI Taxonomy" id="5286"/>
    <lineage>
        <taxon>Eukaryota</taxon>
        <taxon>Fungi</taxon>
        <taxon>Dikarya</taxon>
        <taxon>Basidiomycota</taxon>
        <taxon>Pucciniomycotina</taxon>
        <taxon>Microbotryomycetes</taxon>
        <taxon>Sporidiobolales</taxon>
        <taxon>Sporidiobolaceae</taxon>
        <taxon>Rhodotorula</taxon>
    </lineage>
</organism>
<protein>
    <submittedName>
        <fullName evidence="1">Uncharacterized protein</fullName>
    </submittedName>
</protein>
<dbReference type="Proteomes" id="UP000239560">
    <property type="component" value="Unassembled WGS sequence"/>
</dbReference>
<sequence length="165" mass="18183">MSGRGTELRIGILQNPNPSPLTLALFRHPPSFLGACMRHPRNGVHRVSVAPQPLGRVGLMLRGSSCTTSPRLRSVEAQSGVTAVCRSIAAVPRRGTELFERVGKEGRTTSTTHRRRVLKQAYLHLVVDRLAASRRLDLPGHLEAENASGRRRTLKNLQRNNEASQ</sequence>
<accession>A0A2S9ZY71</accession>
<gene>
    <name evidence="1" type="ORF">AAT19DRAFT_10849</name>
</gene>
<dbReference type="EMBL" id="LCTV02000014">
    <property type="protein sequence ID" value="PRQ70692.1"/>
    <property type="molecule type" value="Genomic_DNA"/>
</dbReference>
<evidence type="ECO:0000313" key="1">
    <source>
        <dbReference type="EMBL" id="PRQ70692.1"/>
    </source>
</evidence>
<dbReference type="AlphaFoldDB" id="A0A2S9ZY71"/>
<comment type="caution">
    <text evidence="1">The sequence shown here is derived from an EMBL/GenBank/DDBJ whole genome shotgun (WGS) entry which is preliminary data.</text>
</comment>